<dbReference type="EMBL" id="JAGTUF010000026">
    <property type="protein sequence ID" value="MBR9973606.1"/>
    <property type="molecule type" value="Genomic_DNA"/>
</dbReference>
<dbReference type="Pfam" id="PF06676">
    <property type="entry name" value="DUF1178"/>
    <property type="match status" value="1"/>
</dbReference>
<reference evidence="1 2" key="1">
    <citation type="submission" date="2021-04" db="EMBL/GenBank/DDBJ databases">
        <title>Magnetospirillum sulfuroxidans sp. nov., a facultative chemolithoautotrophic sulfur-oxidizing alphaproteobacterium isolated from freshwater sediment and proposals for Paramagetospirillum gen. nov., and Magnetospirillaceae fam. nov.</title>
        <authorList>
            <person name="Koziaeva V."/>
            <person name="Geelhoed J.S."/>
            <person name="Sorokin D.Y."/>
            <person name="Grouzdev D.S."/>
        </authorList>
    </citation>
    <scope>NUCLEOTIDE SEQUENCE [LARGE SCALE GENOMIC DNA]</scope>
    <source>
        <strain evidence="1 2">J10</strain>
    </source>
</reference>
<accession>A0ABS5IH58</accession>
<name>A0ABS5IH58_9PROT</name>
<evidence type="ECO:0000313" key="2">
    <source>
        <dbReference type="Proteomes" id="UP000680714"/>
    </source>
</evidence>
<dbReference type="PIRSF" id="PIRSF032131">
    <property type="entry name" value="UCP032131"/>
    <property type="match status" value="1"/>
</dbReference>
<keyword evidence="2" id="KW-1185">Reference proteome</keyword>
<evidence type="ECO:0000313" key="1">
    <source>
        <dbReference type="EMBL" id="MBR9973606.1"/>
    </source>
</evidence>
<dbReference type="InterPro" id="IPR009562">
    <property type="entry name" value="DUF1178"/>
</dbReference>
<dbReference type="RefSeq" id="WP_211551497.1">
    <property type="nucleotide sequence ID" value="NZ_JAGTUF010000026.1"/>
</dbReference>
<sequence>MILFQLRCGKDHHFDAWFRDNAAFHSQSAAGQIVCPTCGDDGVEKAIMAPRLNRATGQALDAPDVARAMRQALGELRKSVQDNCDYVGESFPEEARKIHYGEVESRNIYGEASREQADALAEEGISFLPIPWGADEN</sequence>
<gene>
    <name evidence="1" type="ORF">KEC16_17905</name>
</gene>
<comment type="caution">
    <text evidence="1">The sequence shown here is derived from an EMBL/GenBank/DDBJ whole genome shotgun (WGS) entry which is preliminary data.</text>
</comment>
<proteinExistence type="predicted"/>
<organism evidence="1 2">
    <name type="scientific">Magnetospirillum sulfuroxidans</name>
    <dbReference type="NCBI Taxonomy" id="611300"/>
    <lineage>
        <taxon>Bacteria</taxon>
        <taxon>Pseudomonadati</taxon>
        <taxon>Pseudomonadota</taxon>
        <taxon>Alphaproteobacteria</taxon>
        <taxon>Rhodospirillales</taxon>
        <taxon>Rhodospirillaceae</taxon>
        <taxon>Magnetospirillum</taxon>
    </lineage>
</organism>
<protein>
    <submittedName>
        <fullName evidence="1">DUF1178 family protein</fullName>
    </submittedName>
</protein>
<dbReference type="Proteomes" id="UP000680714">
    <property type="component" value="Unassembled WGS sequence"/>
</dbReference>